<protein>
    <submittedName>
        <fullName evidence="1">Uncharacterized protein</fullName>
    </submittedName>
</protein>
<dbReference type="EMBL" id="UINC01058608">
    <property type="protein sequence ID" value="SVB81070.1"/>
    <property type="molecule type" value="Genomic_DNA"/>
</dbReference>
<evidence type="ECO:0000313" key="1">
    <source>
        <dbReference type="EMBL" id="SVB81070.1"/>
    </source>
</evidence>
<sequence length="478" mass="55685">NGEIKQMRRFDIIYMAYYPVGQLNIPKIEVSEHINTTVIKTLYKNRVTFLLEGWMINFSDNKMSFLTTEGTETVIDKNVIWDISFKKHDRSIPFKNKDGEIPIRFVHPYPFAGCENEEKEGLRQIFPQHLLEDPLLIKAELDRLHQGYEALEVNVREKVFYPEPQVFTNISTLSIWGNLNLRYGSSTTRNSSFVPAIRSELSEGLYKYQRVIVTGAAPMPYSVHEEPQTQFYYAMKSGYFHFSLMYDLNRLLVGDNRYKWQANDILEADDRQNEISHLGAGFDYGNFAIDYTSASINYGVRHDEDHFHSDSMNLNRGSIYYRHRLLDVELYFGTDGRSDEKEEKEIVTPDDASPEEEAYFEYLRQQQALEPEVKKDYLFYRFNLNLKDFETIRPKYSLIFHRFNFKIGENSSGAGAFKYTGESLTNALYLSSEFEEYDLLITGFLSLEMTENESGITEYTEQRKANIAKAGISFGLVF</sequence>
<name>A0A382H1D8_9ZZZZ</name>
<organism evidence="1">
    <name type="scientific">marine metagenome</name>
    <dbReference type="NCBI Taxonomy" id="408172"/>
    <lineage>
        <taxon>unclassified sequences</taxon>
        <taxon>metagenomes</taxon>
        <taxon>ecological metagenomes</taxon>
    </lineage>
</organism>
<reference evidence="1" key="1">
    <citation type="submission" date="2018-05" db="EMBL/GenBank/DDBJ databases">
        <authorList>
            <person name="Lanie J.A."/>
            <person name="Ng W.-L."/>
            <person name="Kazmierczak K.M."/>
            <person name="Andrzejewski T.M."/>
            <person name="Davidsen T.M."/>
            <person name="Wayne K.J."/>
            <person name="Tettelin H."/>
            <person name="Glass J.I."/>
            <person name="Rusch D."/>
            <person name="Podicherti R."/>
            <person name="Tsui H.-C.T."/>
            <person name="Winkler M.E."/>
        </authorList>
    </citation>
    <scope>NUCLEOTIDE SEQUENCE</scope>
</reference>
<gene>
    <name evidence="1" type="ORF">METZ01_LOCUS233924</name>
</gene>
<feature type="non-terminal residue" evidence="1">
    <location>
        <position position="1"/>
    </location>
</feature>
<dbReference type="AlphaFoldDB" id="A0A382H1D8"/>
<accession>A0A382H1D8</accession>
<proteinExistence type="predicted"/>